<evidence type="ECO:0000313" key="8">
    <source>
        <dbReference type="EMBL" id="CAB4829622.1"/>
    </source>
</evidence>
<dbReference type="EMBL" id="CAESAE010000006">
    <property type="protein sequence ID" value="CAB4342131.1"/>
    <property type="molecule type" value="Genomic_DNA"/>
</dbReference>
<evidence type="ECO:0000313" key="4">
    <source>
        <dbReference type="EMBL" id="CAB4342131.1"/>
    </source>
</evidence>
<gene>
    <name evidence="5" type="ORF">UFOPK2510_01371</name>
    <name evidence="6" type="ORF">UFOPK2718_00755</name>
    <name evidence="7" type="ORF">UFOPK2936_01140</name>
    <name evidence="8" type="ORF">UFOPK3174_00935</name>
    <name evidence="9" type="ORF">UFOPK3328_00983</name>
    <name evidence="10" type="ORF">UFOPK3779_01178</name>
    <name evidence="11" type="ORF">UFOPK3913_00757</name>
    <name evidence="4" type="ORF">UFOPK4107_01106</name>
    <name evidence="12" type="ORF">UFOPK4403_00897</name>
</gene>
<dbReference type="EMBL" id="CAFBLD010000006">
    <property type="protein sequence ID" value="CAB4869829.1"/>
    <property type="molecule type" value="Genomic_DNA"/>
</dbReference>
<dbReference type="EMBL" id="CAFBQX010000004">
    <property type="protein sequence ID" value="CAB5073203.1"/>
    <property type="molecule type" value="Genomic_DNA"/>
</dbReference>
<evidence type="ECO:0000313" key="9">
    <source>
        <dbReference type="EMBL" id="CAB4869829.1"/>
    </source>
</evidence>
<dbReference type="Pfam" id="PF00171">
    <property type="entry name" value="Aldedh"/>
    <property type="match status" value="1"/>
</dbReference>
<evidence type="ECO:0000313" key="5">
    <source>
        <dbReference type="EMBL" id="CAB4701961.1"/>
    </source>
</evidence>
<protein>
    <submittedName>
        <fullName evidence="6">Unannotated protein</fullName>
    </submittedName>
</protein>
<dbReference type="PANTHER" id="PTHR43353">
    <property type="entry name" value="SUCCINATE-SEMIALDEHYDE DEHYDROGENASE, MITOCHONDRIAL"/>
    <property type="match status" value="1"/>
</dbReference>
<dbReference type="AlphaFoldDB" id="A0A6J6RP80"/>
<sequence length="494" mass="52309">MASKRNTTFASHYPATGEIFGFFPIFSDDDVTGAVENARSVAAAWQGLDFSGRRKVLLAWSKLLIGRIDECAKLISDETGKPIGDAKLEVTLAIGHLAWAARNAREVLRPQHRTPGLLMANMAARVERSPLGVVGVIGPWNYPIFTPMGSIAYALAAGNTVVFKPSEFTPGVAVWLAETFSSVAPSHHIFSVVTGLGDTGRALCESGVDKLAFTGSTKTAKVVAATCAKTMTPVVLECGGKDPVIIAEDADIKTAADFTLWSAMSNAGQTCIGAERVYVHESVADQFTSTIVELGKKITPGAPGQGNYGPATMPKQLDVIKSHIADAIKKGGKALVGGLDSVKPPFVEPVILINVPEDSIAMQDETFGPVIIINRVKTMDEAVRLSNASRYGLGASVWSKRNGNKIASQLQCGMVAINSTISFAAVASVPFGGVKESGYGRIHGPEGLMEFTYARTVVRARFQLPVSFTSFGRSPFADKVIVGLVKALHGRSIG</sequence>
<dbReference type="GO" id="GO:0004777">
    <property type="term" value="F:succinate-semialdehyde dehydrogenase (NAD+) activity"/>
    <property type="evidence" value="ECO:0007669"/>
    <property type="project" value="TreeGrafter"/>
</dbReference>
<dbReference type="InterPro" id="IPR015590">
    <property type="entry name" value="Aldehyde_DH_dom"/>
</dbReference>
<evidence type="ECO:0000256" key="1">
    <source>
        <dbReference type="ARBA" id="ARBA00009986"/>
    </source>
</evidence>
<evidence type="ECO:0000313" key="7">
    <source>
        <dbReference type="EMBL" id="CAB4783923.1"/>
    </source>
</evidence>
<evidence type="ECO:0000313" key="11">
    <source>
        <dbReference type="EMBL" id="CAB4975376.1"/>
    </source>
</evidence>
<evidence type="ECO:0000313" key="6">
    <source>
        <dbReference type="EMBL" id="CAB4724227.1"/>
    </source>
</evidence>
<proteinExistence type="inferred from homology"/>
<evidence type="ECO:0000313" key="10">
    <source>
        <dbReference type="EMBL" id="CAB4950596.1"/>
    </source>
</evidence>
<organism evidence="6">
    <name type="scientific">freshwater metagenome</name>
    <dbReference type="NCBI Taxonomy" id="449393"/>
    <lineage>
        <taxon>unclassified sequences</taxon>
        <taxon>metagenomes</taxon>
        <taxon>ecological metagenomes</taxon>
    </lineage>
</organism>
<evidence type="ECO:0000259" key="3">
    <source>
        <dbReference type="Pfam" id="PF00171"/>
    </source>
</evidence>
<evidence type="ECO:0000313" key="12">
    <source>
        <dbReference type="EMBL" id="CAB5073203.1"/>
    </source>
</evidence>
<dbReference type="InterPro" id="IPR029510">
    <property type="entry name" value="Ald_DH_CS_GLU"/>
</dbReference>
<dbReference type="InterPro" id="IPR016162">
    <property type="entry name" value="Ald_DH_N"/>
</dbReference>
<dbReference type="PIRSF" id="PIRSF036492">
    <property type="entry name" value="ALDH"/>
    <property type="match status" value="1"/>
</dbReference>
<reference evidence="6" key="1">
    <citation type="submission" date="2020-05" db="EMBL/GenBank/DDBJ databases">
        <authorList>
            <person name="Chiriac C."/>
            <person name="Salcher M."/>
            <person name="Ghai R."/>
            <person name="Kavagutti S V."/>
        </authorList>
    </citation>
    <scope>NUCLEOTIDE SEQUENCE</scope>
</reference>
<dbReference type="InterPro" id="IPR012394">
    <property type="entry name" value="Aldehyde_DH_NAD(P)"/>
</dbReference>
<accession>A0A6J6RP80</accession>
<dbReference type="Gene3D" id="3.40.309.10">
    <property type="entry name" value="Aldehyde Dehydrogenase, Chain A, domain 2"/>
    <property type="match status" value="1"/>
</dbReference>
<dbReference type="EMBL" id="CAEZXO010000010">
    <property type="protein sequence ID" value="CAB4701961.1"/>
    <property type="molecule type" value="Genomic_DNA"/>
</dbReference>
<keyword evidence="2" id="KW-0560">Oxidoreductase</keyword>
<dbReference type="EMBL" id="CAFABH010000014">
    <property type="protein sequence ID" value="CAB4829622.1"/>
    <property type="molecule type" value="Genomic_DNA"/>
</dbReference>
<evidence type="ECO:0000256" key="2">
    <source>
        <dbReference type="ARBA" id="ARBA00023002"/>
    </source>
</evidence>
<dbReference type="InterPro" id="IPR016161">
    <property type="entry name" value="Ald_DH/histidinol_DH"/>
</dbReference>
<dbReference type="EMBL" id="CAEZZW010000006">
    <property type="protein sequence ID" value="CAB4783923.1"/>
    <property type="molecule type" value="Genomic_DNA"/>
</dbReference>
<dbReference type="InterPro" id="IPR016163">
    <property type="entry name" value="Ald_DH_C"/>
</dbReference>
<dbReference type="CDD" id="cd07099">
    <property type="entry name" value="ALDH_DDALDH"/>
    <property type="match status" value="1"/>
</dbReference>
<dbReference type="EMBL" id="CAFBNH010000007">
    <property type="protein sequence ID" value="CAB4950596.1"/>
    <property type="molecule type" value="Genomic_DNA"/>
</dbReference>
<name>A0A6J6RP80_9ZZZZ</name>
<comment type="similarity">
    <text evidence="1">Belongs to the aldehyde dehydrogenase family.</text>
</comment>
<dbReference type="PROSITE" id="PS00687">
    <property type="entry name" value="ALDEHYDE_DEHYDR_GLU"/>
    <property type="match status" value="1"/>
</dbReference>
<feature type="domain" description="Aldehyde dehydrogenase" evidence="3">
    <location>
        <begin position="5"/>
        <end position="457"/>
    </location>
</feature>
<dbReference type="EMBL" id="CAEZYM010000006">
    <property type="protein sequence ID" value="CAB4724227.1"/>
    <property type="molecule type" value="Genomic_DNA"/>
</dbReference>
<dbReference type="Gene3D" id="3.40.605.10">
    <property type="entry name" value="Aldehyde Dehydrogenase, Chain A, domain 1"/>
    <property type="match status" value="1"/>
</dbReference>
<dbReference type="GO" id="GO:0006081">
    <property type="term" value="P:aldehyde metabolic process"/>
    <property type="evidence" value="ECO:0007669"/>
    <property type="project" value="InterPro"/>
</dbReference>
<dbReference type="EMBL" id="CAFBOC010000007">
    <property type="protein sequence ID" value="CAB4975376.1"/>
    <property type="molecule type" value="Genomic_DNA"/>
</dbReference>
<dbReference type="InterPro" id="IPR050740">
    <property type="entry name" value="Aldehyde_DH_Superfamily"/>
</dbReference>
<dbReference type="PANTHER" id="PTHR43353:SF6">
    <property type="entry name" value="CYTOPLASMIC ALDEHYDE DEHYDROGENASE (EUROFUNG)"/>
    <property type="match status" value="1"/>
</dbReference>
<dbReference type="SUPFAM" id="SSF53720">
    <property type="entry name" value="ALDH-like"/>
    <property type="match status" value="1"/>
</dbReference>
<dbReference type="GO" id="GO:0009450">
    <property type="term" value="P:gamma-aminobutyric acid catabolic process"/>
    <property type="evidence" value="ECO:0007669"/>
    <property type="project" value="TreeGrafter"/>
</dbReference>